<evidence type="ECO:0000313" key="3">
    <source>
        <dbReference type="EMBL" id="THV05564.1"/>
    </source>
</evidence>
<feature type="signal peptide" evidence="2">
    <location>
        <begin position="1"/>
        <end position="16"/>
    </location>
</feature>
<proteinExistence type="predicted"/>
<feature type="chain" id="PRO_5020533020" description="CHRD domain-containing protein" evidence="2">
    <location>
        <begin position="17"/>
        <end position="262"/>
    </location>
</feature>
<dbReference type="PANTHER" id="PTHR34587">
    <property type="entry name" value="VWFA DOMAIN-CONTAINING PROTEIN"/>
    <property type="match status" value="1"/>
</dbReference>
<gene>
    <name evidence="3" type="ORF">K435DRAFT_647008</name>
</gene>
<accession>A0A4S8MT61</accession>
<evidence type="ECO:0000313" key="4">
    <source>
        <dbReference type="Proteomes" id="UP000297245"/>
    </source>
</evidence>
<dbReference type="AlphaFoldDB" id="A0A4S8MT61"/>
<protein>
    <recommendedName>
        <fullName evidence="5">CHRD domain-containing protein</fullName>
    </recommendedName>
</protein>
<feature type="compositionally biased region" description="Low complexity" evidence="1">
    <location>
        <begin position="28"/>
        <end position="42"/>
    </location>
</feature>
<dbReference type="EMBL" id="ML179048">
    <property type="protein sequence ID" value="THV05564.1"/>
    <property type="molecule type" value="Genomic_DNA"/>
</dbReference>
<keyword evidence="4" id="KW-1185">Reference proteome</keyword>
<evidence type="ECO:0000256" key="2">
    <source>
        <dbReference type="SAM" id="SignalP"/>
    </source>
</evidence>
<dbReference type="Proteomes" id="UP000297245">
    <property type="component" value="Unassembled WGS sequence"/>
</dbReference>
<keyword evidence="2" id="KW-0732">Signal</keyword>
<organism evidence="3 4">
    <name type="scientific">Dendrothele bispora (strain CBS 962.96)</name>
    <dbReference type="NCBI Taxonomy" id="1314807"/>
    <lineage>
        <taxon>Eukaryota</taxon>
        <taxon>Fungi</taxon>
        <taxon>Dikarya</taxon>
        <taxon>Basidiomycota</taxon>
        <taxon>Agaricomycotina</taxon>
        <taxon>Agaricomycetes</taxon>
        <taxon>Agaricomycetidae</taxon>
        <taxon>Agaricales</taxon>
        <taxon>Agaricales incertae sedis</taxon>
        <taxon>Dendrothele</taxon>
    </lineage>
</organism>
<dbReference type="PANTHER" id="PTHR34587:SF2">
    <property type="entry name" value="G-PROTEIN COUPLED RECEPTORS FAMILY 1 PROFILE DOMAIN-CONTAINING PROTEIN"/>
    <property type="match status" value="1"/>
</dbReference>
<feature type="region of interest" description="Disordered" evidence="1">
    <location>
        <begin position="21"/>
        <end position="45"/>
    </location>
</feature>
<evidence type="ECO:0000256" key="1">
    <source>
        <dbReference type="SAM" id="MobiDB-lite"/>
    </source>
</evidence>
<dbReference type="OrthoDB" id="2336871at2759"/>
<reference evidence="3 4" key="1">
    <citation type="journal article" date="2019" name="Nat. Ecol. Evol.">
        <title>Megaphylogeny resolves global patterns of mushroom evolution.</title>
        <authorList>
            <person name="Varga T."/>
            <person name="Krizsan K."/>
            <person name="Foldi C."/>
            <person name="Dima B."/>
            <person name="Sanchez-Garcia M."/>
            <person name="Sanchez-Ramirez S."/>
            <person name="Szollosi G.J."/>
            <person name="Szarkandi J.G."/>
            <person name="Papp V."/>
            <person name="Albert L."/>
            <person name="Andreopoulos W."/>
            <person name="Angelini C."/>
            <person name="Antonin V."/>
            <person name="Barry K.W."/>
            <person name="Bougher N.L."/>
            <person name="Buchanan P."/>
            <person name="Buyck B."/>
            <person name="Bense V."/>
            <person name="Catcheside P."/>
            <person name="Chovatia M."/>
            <person name="Cooper J."/>
            <person name="Damon W."/>
            <person name="Desjardin D."/>
            <person name="Finy P."/>
            <person name="Geml J."/>
            <person name="Haridas S."/>
            <person name="Hughes K."/>
            <person name="Justo A."/>
            <person name="Karasinski D."/>
            <person name="Kautmanova I."/>
            <person name="Kiss B."/>
            <person name="Kocsube S."/>
            <person name="Kotiranta H."/>
            <person name="LaButti K.M."/>
            <person name="Lechner B.E."/>
            <person name="Liimatainen K."/>
            <person name="Lipzen A."/>
            <person name="Lukacs Z."/>
            <person name="Mihaltcheva S."/>
            <person name="Morgado L.N."/>
            <person name="Niskanen T."/>
            <person name="Noordeloos M.E."/>
            <person name="Ohm R.A."/>
            <person name="Ortiz-Santana B."/>
            <person name="Ovrebo C."/>
            <person name="Racz N."/>
            <person name="Riley R."/>
            <person name="Savchenko A."/>
            <person name="Shiryaev A."/>
            <person name="Soop K."/>
            <person name="Spirin V."/>
            <person name="Szebenyi C."/>
            <person name="Tomsovsky M."/>
            <person name="Tulloss R.E."/>
            <person name="Uehling J."/>
            <person name="Grigoriev I.V."/>
            <person name="Vagvolgyi C."/>
            <person name="Papp T."/>
            <person name="Martin F.M."/>
            <person name="Miettinen O."/>
            <person name="Hibbett D.S."/>
            <person name="Nagy L.G."/>
        </authorList>
    </citation>
    <scope>NUCLEOTIDE SEQUENCE [LARGE SCALE GENOMIC DNA]</scope>
    <source>
        <strain evidence="3 4">CBS 962.96</strain>
    </source>
</reference>
<evidence type="ECO:0008006" key="5">
    <source>
        <dbReference type="Google" id="ProtNLM"/>
    </source>
</evidence>
<sequence>MRSSVVVLSLAAIAFAVPTPQIGGNGGNQNQAGGQNATGSAGDAQSSLTLDPRVLATGFANDGQGQVASLTSANNFINFCLTRPDLPITNGKQIDTGSCNPAPMGVLPSVDNMPSSKFIFPKNGVVLQTGEIFTITMAVKQIELGNFVNAKENYFAAPQHLNADGQIIGHTHVTIDPVQSLNDSAPTDPKNFAYFKGVNTAAVNGVASVTVDKGLPAGVYRLASINAAANHQPVLVPIAQHGSLDDMVYVRELFTLTFLIGL</sequence>
<name>A0A4S8MT61_DENBC</name>
<dbReference type="InterPro" id="IPR053216">
    <property type="entry name" value="Appressorial_penetr-assoc"/>
</dbReference>